<organism evidence="6 7">
    <name type="scientific">Frankliniella occidentalis</name>
    <name type="common">Western flower thrips</name>
    <name type="synonym">Euthrips occidentalis</name>
    <dbReference type="NCBI Taxonomy" id="133901"/>
    <lineage>
        <taxon>Eukaryota</taxon>
        <taxon>Metazoa</taxon>
        <taxon>Ecdysozoa</taxon>
        <taxon>Arthropoda</taxon>
        <taxon>Hexapoda</taxon>
        <taxon>Insecta</taxon>
        <taxon>Pterygota</taxon>
        <taxon>Neoptera</taxon>
        <taxon>Paraneoptera</taxon>
        <taxon>Thysanoptera</taxon>
        <taxon>Terebrantia</taxon>
        <taxon>Thripoidea</taxon>
        <taxon>Thripidae</taxon>
        <taxon>Frankliniella</taxon>
    </lineage>
</organism>
<dbReference type="Proteomes" id="UP000504606">
    <property type="component" value="Unplaced"/>
</dbReference>
<evidence type="ECO:0000256" key="3">
    <source>
        <dbReference type="ARBA" id="ARBA00022989"/>
    </source>
</evidence>
<keyword evidence="2 5" id="KW-0812">Transmembrane</keyword>
<feature type="transmembrane region" description="Helical" evidence="5">
    <location>
        <begin position="436"/>
        <end position="456"/>
    </location>
</feature>
<dbReference type="PANTHER" id="PTHR23507">
    <property type="entry name" value="ZGC:174356"/>
    <property type="match status" value="1"/>
</dbReference>
<keyword evidence="6" id="KW-1185">Reference proteome</keyword>
<feature type="transmembrane region" description="Helical" evidence="5">
    <location>
        <begin position="141"/>
        <end position="162"/>
    </location>
</feature>
<dbReference type="PANTHER" id="PTHR23507:SF1">
    <property type="entry name" value="FI18259P1-RELATED"/>
    <property type="match status" value="1"/>
</dbReference>
<reference evidence="7" key="1">
    <citation type="submission" date="2025-08" db="UniProtKB">
        <authorList>
            <consortium name="RefSeq"/>
        </authorList>
    </citation>
    <scope>IDENTIFICATION</scope>
    <source>
        <tissue evidence="7">Whole organism</tissue>
    </source>
</reference>
<dbReference type="OrthoDB" id="3026777at2759"/>
<dbReference type="InterPro" id="IPR036259">
    <property type="entry name" value="MFS_trans_sf"/>
</dbReference>
<evidence type="ECO:0000256" key="5">
    <source>
        <dbReference type="SAM" id="Phobius"/>
    </source>
</evidence>
<dbReference type="GO" id="GO:0022857">
    <property type="term" value="F:transmembrane transporter activity"/>
    <property type="evidence" value="ECO:0007669"/>
    <property type="project" value="InterPro"/>
</dbReference>
<sequence>MAVGAVIEGVRDSVKEPAKDSKLACEWEREKNEANKAKSGGIGPKKAKAEIRQGDFSNFWELSFRQKAVFVRDNITVEPMLACYIMPSVLASLATQNLNLEKACRVNLGYSDDVCTALAARETANYTHQESEVQKLVAGMAGWKTFVQSSVPAILILFLGAWTDRTGRRKPCMLMPILGEFLTSIGLIVCTYFFHELPMEAAGLVESVFPALTGGWFTMFMAVFSYIADVTEEDSRTLRIGIVNVFCSLGIPVGMALSGVLYKRIGFYGVFSLSAVMYLFSFWYGYVMIKETPRPRKELELVKMEKEAAAPDAAGTATTRCCSAPRRLLDFLRDFFDMRHIQETFRVAFKKGENMRRKRVILLMVVVMVVIGPMHGEMTVMYLFTRLRFNWNEVDFSLFSSYGMVTNLIGTIISVGLFSHILGVDDALIGIMSCMSKILSGFVYAFATTTLGIYLAPLVDMVNGTSFISMRSIASKLVPPDELGKINSLVGVCEALMPLVYGPMYSAVYQATLNTVPGAFFLLGGALTAPAVVIFGWMYTVHRKERLAGREKDAAAKDAEGCVNMGFEQDGGGGKEQQRVTTADVFLRASWREKRNSGNNNSSCLEHLSEHLAPLPASLEVPKLPK</sequence>
<dbReference type="GO" id="GO:0016020">
    <property type="term" value="C:membrane"/>
    <property type="evidence" value="ECO:0007669"/>
    <property type="project" value="UniProtKB-SubCell"/>
</dbReference>
<protein>
    <submittedName>
        <fullName evidence="7">Proton-coupled folate transporter-like</fullName>
    </submittedName>
</protein>
<dbReference type="AlphaFoldDB" id="A0A6J1SP23"/>
<evidence type="ECO:0000256" key="4">
    <source>
        <dbReference type="ARBA" id="ARBA00023136"/>
    </source>
</evidence>
<comment type="subcellular location">
    <subcellularLocation>
        <location evidence="1">Membrane</location>
        <topology evidence="1">Multi-pass membrane protein</topology>
    </subcellularLocation>
</comment>
<proteinExistence type="predicted"/>
<feature type="transmembrane region" description="Helical" evidence="5">
    <location>
        <begin position="404"/>
        <end position="424"/>
    </location>
</feature>
<name>A0A6J1SP23_FRAOC</name>
<evidence type="ECO:0000313" key="7">
    <source>
        <dbReference type="RefSeq" id="XP_026282543.1"/>
    </source>
</evidence>
<dbReference type="GeneID" id="113209322"/>
<evidence type="ECO:0000313" key="6">
    <source>
        <dbReference type="Proteomes" id="UP000504606"/>
    </source>
</evidence>
<dbReference type="RefSeq" id="XP_026282543.1">
    <property type="nucleotide sequence ID" value="XM_026426758.2"/>
</dbReference>
<feature type="transmembrane region" description="Helical" evidence="5">
    <location>
        <begin position="519"/>
        <end position="540"/>
    </location>
</feature>
<feature type="transmembrane region" description="Helical" evidence="5">
    <location>
        <begin position="174"/>
        <end position="195"/>
    </location>
</feature>
<feature type="transmembrane region" description="Helical" evidence="5">
    <location>
        <begin position="360"/>
        <end position="384"/>
    </location>
</feature>
<accession>A0A6J1SP23</accession>
<keyword evidence="4 5" id="KW-0472">Membrane</keyword>
<dbReference type="Pfam" id="PF07690">
    <property type="entry name" value="MFS_1"/>
    <property type="match status" value="1"/>
</dbReference>
<feature type="transmembrane region" description="Helical" evidence="5">
    <location>
        <begin position="207"/>
        <end position="228"/>
    </location>
</feature>
<dbReference type="KEGG" id="foc:113209322"/>
<feature type="transmembrane region" description="Helical" evidence="5">
    <location>
        <begin position="267"/>
        <end position="287"/>
    </location>
</feature>
<dbReference type="CDD" id="cd17386">
    <property type="entry name" value="MFS_SLC46"/>
    <property type="match status" value="1"/>
</dbReference>
<keyword evidence="3 5" id="KW-1133">Transmembrane helix</keyword>
<dbReference type="SUPFAM" id="SSF103473">
    <property type="entry name" value="MFS general substrate transporter"/>
    <property type="match status" value="1"/>
</dbReference>
<evidence type="ECO:0000256" key="2">
    <source>
        <dbReference type="ARBA" id="ARBA00022692"/>
    </source>
</evidence>
<feature type="transmembrane region" description="Helical" evidence="5">
    <location>
        <begin position="240"/>
        <end position="261"/>
    </location>
</feature>
<evidence type="ECO:0000256" key="1">
    <source>
        <dbReference type="ARBA" id="ARBA00004141"/>
    </source>
</evidence>
<dbReference type="InterPro" id="IPR011701">
    <property type="entry name" value="MFS"/>
</dbReference>
<gene>
    <name evidence="7" type="primary">LOC113209322</name>
</gene>
<dbReference type="Gene3D" id="1.20.1250.20">
    <property type="entry name" value="MFS general substrate transporter like domains"/>
    <property type="match status" value="1"/>
</dbReference>